<dbReference type="EMBL" id="GL871081">
    <property type="protein sequence ID" value="EGC34836.1"/>
    <property type="molecule type" value="Genomic_DNA"/>
</dbReference>
<keyword evidence="2" id="KW-1185">Reference proteome</keyword>
<accession>F0ZMJ5</accession>
<dbReference type="RefSeq" id="XP_003288643.1">
    <property type="nucleotide sequence ID" value="XM_003288595.1"/>
</dbReference>
<proteinExistence type="predicted"/>
<protein>
    <submittedName>
        <fullName evidence="1">Uncharacterized protein</fullName>
    </submittedName>
</protein>
<evidence type="ECO:0000313" key="2">
    <source>
        <dbReference type="Proteomes" id="UP000001064"/>
    </source>
</evidence>
<reference evidence="2" key="1">
    <citation type="journal article" date="2011" name="Genome Biol.">
        <title>Comparative genomics of the social amoebae Dictyostelium discoideum and Dictyostelium purpureum.</title>
        <authorList>
            <consortium name="US DOE Joint Genome Institute (JGI-PGF)"/>
            <person name="Sucgang R."/>
            <person name="Kuo A."/>
            <person name="Tian X."/>
            <person name="Salerno W."/>
            <person name="Parikh A."/>
            <person name="Feasley C.L."/>
            <person name="Dalin E."/>
            <person name="Tu H."/>
            <person name="Huang E."/>
            <person name="Barry K."/>
            <person name="Lindquist E."/>
            <person name="Shapiro H."/>
            <person name="Bruce D."/>
            <person name="Schmutz J."/>
            <person name="Salamov A."/>
            <person name="Fey P."/>
            <person name="Gaudet P."/>
            <person name="Anjard C."/>
            <person name="Babu M.M."/>
            <person name="Basu S."/>
            <person name="Bushmanova Y."/>
            <person name="van der Wel H."/>
            <person name="Katoh-Kurasawa M."/>
            <person name="Dinh C."/>
            <person name="Coutinho P.M."/>
            <person name="Saito T."/>
            <person name="Elias M."/>
            <person name="Schaap P."/>
            <person name="Kay R.R."/>
            <person name="Henrissat B."/>
            <person name="Eichinger L."/>
            <person name="Rivero F."/>
            <person name="Putnam N.H."/>
            <person name="West C.M."/>
            <person name="Loomis W.F."/>
            <person name="Chisholm R.L."/>
            <person name="Shaulsky G."/>
            <person name="Strassmann J.E."/>
            <person name="Queller D.C."/>
            <person name="Kuspa A."/>
            <person name="Grigoriev I.V."/>
        </authorList>
    </citation>
    <scope>NUCLEOTIDE SEQUENCE [LARGE SCALE GENOMIC DNA]</scope>
    <source>
        <strain evidence="2">QSDP1</strain>
    </source>
</reference>
<sequence length="105" mass="12510">MLNENNRINTINQYKHQNIILLDTIKNTDTYIHLKILDNLPSKFHTLMNKLITNNGPWLDTWKRMRLLKPEFNSNCKNCNNDIPQTLKHILLDCTDFETIRSDTR</sequence>
<dbReference type="InParanoid" id="F0ZMJ5"/>
<dbReference type="GeneID" id="10502053"/>
<gene>
    <name evidence="1" type="ORF">DICPUDRAFT_79421</name>
</gene>
<dbReference type="Proteomes" id="UP000001064">
    <property type="component" value="Unassembled WGS sequence"/>
</dbReference>
<dbReference type="AlphaFoldDB" id="F0ZMJ5"/>
<name>F0ZMJ5_DICPU</name>
<dbReference type="KEGG" id="dpp:DICPUDRAFT_79421"/>
<evidence type="ECO:0000313" key="1">
    <source>
        <dbReference type="EMBL" id="EGC34836.1"/>
    </source>
</evidence>
<organism evidence="1 2">
    <name type="scientific">Dictyostelium purpureum</name>
    <name type="common">Slime mold</name>
    <dbReference type="NCBI Taxonomy" id="5786"/>
    <lineage>
        <taxon>Eukaryota</taxon>
        <taxon>Amoebozoa</taxon>
        <taxon>Evosea</taxon>
        <taxon>Eumycetozoa</taxon>
        <taxon>Dictyostelia</taxon>
        <taxon>Dictyosteliales</taxon>
        <taxon>Dictyosteliaceae</taxon>
        <taxon>Dictyostelium</taxon>
    </lineage>
</organism>
<dbReference type="OrthoDB" id="5588518at2759"/>
<dbReference type="VEuPathDB" id="AmoebaDB:DICPUDRAFT_79421"/>